<protein>
    <submittedName>
        <fullName evidence="5">Uncharacterized protein LOC106068926 isoform X1</fullName>
    </submittedName>
</protein>
<evidence type="ECO:0000313" key="3">
    <source>
        <dbReference type="Proteomes" id="UP000076420"/>
    </source>
</evidence>
<dbReference type="Proteomes" id="UP000076420">
    <property type="component" value="Unassembled WGS sequence"/>
</dbReference>
<gene>
    <name evidence="2" type="primary">106068926</name>
    <name evidence="5" type="synonym">LOC106068926</name>
</gene>
<keyword evidence="4" id="KW-1185">Reference proteome</keyword>
<dbReference type="VEuPathDB" id="VectorBase:BGLAX_036081"/>
<dbReference type="RefSeq" id="XP_013083881.1">
    <property type="nucleotide sequence ID" value="XM_013228427.2"/>
</dbReference>
<feature type="signal peptide" evidence="1">
    <location>
        <begin position="1"/>
        <end position="25"/>
    </location>
</feature>
<accession>A0A2C9L7G4</accession>
<dbReference type="GeneID" id="106068926"/>
<dbReference type="AlphaFoldDB" id="A0A2C9L7G4"/>
<dbReference type="KEGG" id="bgt:106068926"/>
<feature type="chain" id="PRO_5044573268" evidence="1">
    <location>
        <begin position="26"/>
        <end position="176"/>
    </location>
</feature>
<reference evidence="2" key="1">
    <citation type="submission" date="2020-05" db="UniProtKB">
        <authorList>
            <consortium name="EnsemblMetazoa"/>
        </authorList>
    </citation>
    <scope>IDENTIFICATION</scope>
    <source>
        <strain evidence="2">BB02</strain>
    </source>
</reference>
<evidence type="ECO:0000313" key="2">
    <source>
        <dbReference type="EnsemblMetazoa" id="BGLB027949-PA"/>
    </source>
</evidence>
<reference evidence="5" key="2">
    <citation type="submission" date="2025-04" db="UniProtKB">
        <authorList>
            <consortium name="RefSeq"/>
        </authorList>
    </citation>
    <scope>IDENTIFICATION</scope>
</reference>
<proteinExistence type="predicted"/>
<sequence length="176" mass="20204">MGFIYFINPFLIAITIISISCRVQGQDECFHGDLRPFDTINCSRTYELCEHGKWAKAMCVGTVFNTTNLRCVPYSHTCPENGFLEKTFNGRKKRATDDCSRTFTCPKTITNMFIYPDWSNTACDSYVVCFREQTFVGSCKSDGYNYYNPRRLSCENIDSMSNTCLHRLSTDLSPLF</sequence>
<dbReference type="OMA" id="REYRICQ"/>
<dbReference type="VEuPathDB" id="VectorBase:BGLB027949"/>
<dbReference type="EnsemblMetazoa" id="BGLB027949-RA">
    <property type="protein sequence ID" value="BGLB027949-PA"/>
    <property type="gene ID" value="BGLB027949"/>
</dbReference>
<evidence type="ECO:0000313" key="5">
    <source>
        <dbReference type="RefSeq" id="XP_013083881.1"/>
    </source>
</evidence>
<evidence type="ECO:0000256" key="1">
    <source>
        <dbReference type="SAM" id="SignalP"/>
    </source>
</evidence>
<evidence type="ECO:0000313" key="4">
    <source>
        <dbReference type="Proteomes" id="UP001165740"/>
    </source>
</evidence>
<dbReference type="Proteomes" id="UP001165740">
    <property type="component" value="Chromosome 5"/>
</dbReference>
<organism evidence="2 3">
    <name type="scientific">Biomphalaria glabrata</name>
    <name type="common">Bloodfluke planorb</name>
    <name type="synonym">Freshwater snail</name>
    <dbReference type="NCBI Taxonomy" id="6526"/>
    <lineage>
        <taxon>Eukaryota</taxon>
        <taxon>Metazoa</taxon>
        <taxon>Spiralia</taxon>
        <taxon>Lophotrochozoa</taxon>
        <taxon>Mollusca</taxon>
        <taxon>Gastropoda</taxon>
        <taxon>Heterobranchia</taxon>
        <taxon>Euthyneura</taxon>
        <taxon>Panpulmonata</taxon>
        <taxon>Hygrophila</taxon>
        <taxon>Lymnaeoidea</taxon>
        <taxon>Planorbidae</taxon>
        <taxon>Biomphalaria</taxon>
    </lineage>
</organism>
<name>A0A2C9L7G4_BIOGL</name>
<keyword evidence="1" id="KW-0732">Signal</keyword>